<feature type="transmembrane region" description="Helical" evidence="9">
    <location>
        <begin position="72"/>
        <end position="94"/>
    </location>
</feature>
<feature type="transmembrane region" description="Helical" evidence="9">
    <location>
        <begin position="278"/>
        <end position="298"/>
    </location>
</feature>
<keyword evidence="8 9" id="KW-0807">Transducer</keyword>
<comment type="similarity">
    <text evidence="9">Belongs to the insect chemoreceptor superfamily. Heteromeric odorant receptor channel (TC 1.A.69) family.</text>
</comment>
<reference evidence="10" key="2">
    <citation type="submission" date="2025-05" db="UniProtKB">
        <authorList>
            <consortium name="EnsemblMetazoa"/>
        </authorList>
    </citation>
    <scope>IDENTIFICATION</scope>
    <source>
        <strain evidence="10">Foshan</strain>
    </source>
</reference>
<dbReference type="EnsemblMetazoa" id="AALFPA23_022254.R32991">
    <property type="protein sequence ID" value="AALFPA23_022254.P32991"/>
    <property type="gene ID" value="AALFPA23_022254"/>
</dbReference>
<keyword evidence="11" id="KW-1185">Reference proteome</keyword>
<evidence type="ECO:0000256" key="8">
    <source>
        <dbReference type="ARBA" id="ARBA00023224"/>
    </source>
</evidence>
<evidence type="ECO:0000256" key="2">
    <source>
        <dbReference type="ARBA" id="ARBA00022606"/>
    </source>
</evidence>
<evidence type="ECO:0000256" key="4">
    <source>
        <dbReference type="ARBA" id="ARBA00022725"/>
    </source>
</evidence>
<evidence type="ECO:0000313" key="11">
    <source>
        <dbReference type="Proteomes" id="UP000069940"/>
    </source>
</evidence>
<dbReference type="InterPro" id="IPR004117">
    <property type="entry name" value="7tm6_olfct_rcpt"/>
</dbReference>
<evidence type="ECO:0000256" key="5">
    <source>
        <dbReference type="ARBA" id="ARBA00022989"/>
    </source>
</evidence>
<keyword evidence="3 9" id="KW-0812">Transmembrane</keyword>
<dbReference type="Pfam" id="PF02949">
    <property type="entry name" value="7tm_6"/>
    <property type="match status" value="1"/>
</dbReference>
<keyword evidence="6 9" id="KW-0472">Membrane</keyword>
<reference evidence="11" key="1">
    <citation type="journal article" date="2015" name="Proc. Natl. Acad. Sci. U.S.A.">
        <title>Genome sequence of the Asian Tiger mosquito, Aedes albopictus, reveals insights into its biology, genetics, and evolution.</title>
        <authorList>
            <person name="Chen X.G."/>
            <person name="Jiang X."/>
            <person name="Gu J."/>
            <person name="Xu M."/>
            <person name="Wu Y."/>
            <person name="Deng Y."/>
            <person name="Zhang C."/>
            <person name="Bonizzoni M."/>
            <person name="Dermauw W."/>
            <person name="Vontas J."/>
            <person name="Armbruster P."/>
            <person name="Huang X."/>
            <person name="Yang Y."/>
            <person name="Zhang H."/>
            <person name="He W."/>
            <person name="Peng H."/>
            <person name="Liu Y."/>
            <person name="Wu K."/>
            <person name="Chen J."/>
            <person name="Lirakis M."/>
            <person name="Topalis P."/>
            <person name="Van Leeuwen T."/>
            <person name="Hall A.B."/>
            <person name="Jiang X."/>
            <person name="Thorpe C."/>
            <person name="Mueller R.L."/>
            <person name="Sun C."/>
            <person name="Waterhouse R.M."/>
            <person name="Yan G."/>
            <person name="Tu Z.J."/>
            <person name="Fang X."/>
            <person name="James A.A."/>
        </authorList>
    </citation>
    <scope>NUCLEOTIDE SEQUENCE [LARGE SCALE GENOMIC DNA]</scope>
    <source>
        <strain evidence="11">Foshan</strain>
    </source>
</reference>
<dbReference type="PANTHER" id="PTHR21137">
    <property type="entry name" value="ODORANT RECEPTOR"/>
    <property type="match status" value="1"/>
</dbReference>
<evidence type="ECO:0000256" key="6">
    <source>
        <dbReference type="ARBA" id="ARBA00023136"/>
    </source>
</evidence>
<dbReference type="Proteomes" id="UP000069940">
    <property type="component" value="Unassembled WGS sequence"/>
</dbReference>
<keyword evidence="2 9" id="KW-0716">Sensory transduction</keyword>
<feature type="transmembrane region" description="Helical" evidence="9">
    <location>
        <begin position="172"/>
        <end position="189"/>
    </location>
</feature>
<feature type="transmembrane region" description="Helical" evidence="9">
    <location>
        <begin position="304"/>
        <end position="324"/>
    </location>
</feature>
<keyword evidence="7 9" id="KW-0675">Receptor</keyword>
<feature type="transmembrane region" description="Helical" evidence="9">
    <location>
        <begin position="39"/>
        <end position="60"/>
    </location>
</feature>
<dbReference type="GeneID" id="109414274"/>
<comment type="subcellular location">
    <subcellularLocation>
        <location evidence="9">Cell membrane</location>
        <topology evidence="9">Multi-pass membrane protein</topology>
    </subcellularLocation>
    <subcellularLocation>
        <location evidence="1">Membrane</location>
        <topology evidence="1">Multi-pass membrane protein</topology>
    </subcellularLocation>
</comment>
<organism evidence="10 11">
    <name type="scientific">Aedes albopictus</name>
    <name type="common">Asian tiger mosquito</name>
    <name type="synonym">Stegomyia albopicta</name>
    <dbReference type="NCBI Taxonomy" id="7160"/>
    <lineage>
        <taxon>Eukaryota</taxon>
        <taxon>Metazoa</taxon>
        <taxon>Ecdysozoa</taxon>
        <taxon>Arthropoda</taxon>
        <taxon>Hexapoda</taxon>
        <taxon>Insecta</taxon>
        <taxon>Pterygota</taxon>
        <taxon>Neoptera</taxon>
        <taxon>Endopterygota</taxon>
        <taxon>Diptera</taxon>
        <taxon>Nematocera</taxon>
        <taxon>Culicoidea</taxon>
        <taxon>Culicidae</taxon>
        <taxon>Culicinae</taxon>
        <taxon>Aedini</taxon>
        <taxon>Aedes</taxon>
        <taxon>Stegomyia</taxon>
    </lineage>
</organism>
<protein>
    <recommendedName>
        <fullName evidence="9">Odorant receptor</fullName>
    </recommendedName>
</protein>
<dbReference type="RefSeq" id="XP_019543640.2">
    <property type="nucleotide sequence ID" value="XM_019688095.3"/>
</dbReference>
<proteinExistence type="inferred from homology"/>
<evidence type="ECO:0000256" key="9">
    <source>
        <dbReference type="RuleBase" id="RU351113"/>
    </source>
</evidence>
<feature type="transmembrane region" description="Helical" evidence="9">
    <location>
        <begin position="195"/>
        <end position="220"/>
    </location>
</feature>
<accession>A0ABM1ZWC9</accession>
<evidence type="ECO:0000313" key="10">
    <source>
        <dbReference type="EnsemblMetazoa" id="AALFPA23_022254.P32991"/>
    </source>
</evidence>
<keyword evidence="5 9" id="KW-1133">Transmembrane helix</keyword>
<name>A0ABM1ZWC9_AEDAL</name>
<sequence>MVKFEQTFKAVDLILITSGIPSCSSFYPASIKSALKRNAVFLIAFTLLLYTAFGELVYLVQMLQREFTFLEITFQAPCLGYCSIGLMKMLILAVKRNSIAGLVQTLQKYWYTSVRSIEHQSICDEVMKPAIRFTTIVAVVNIVMGMAFTLLPIPEMIYHYTITGQWVRQLPFLIWWSFDVYAGFVYYFIYPLYIVIGFSGIIIHMGFDCLFCILAAHICVHFRILKHDLGNLTDLLDGTENIIENRKKVNPKLYGIVEKHQIIEECHNRMNTIFNFALFYNFFVSSFIICIQGFMVTAASGYTLIKFALFLASFLVELFLLCFYGHHIVESSILAAEAAYHCSWYNTNHQFRTIVLQMINKGQNPLTLMAWKIWPVDMSTFASILSASWSYFTLLRTVYAD</sequence>
<feature type="transmembrane region" description="Helical" evidence="9">
    <location>
        <begin position="130"/>
        <end position="151"/>
    </location>
</feature>
<keyword evidence="4 9" id="KW-0552">Olfaction</keyword>
<evidence type="ECO:0000256" key="1">
    <source>
        <dbReference type="ARBA" id="ARBA00004141"/>
    </source>
</evidence>
<dbReference type="PANTHER" id="PTHR21137:SF44">
    <property type="entry name" value="ODORANT RECEPTOR 13A-RELATED"/>
    <property type="match status" value="1"/>
</dbReference>
<evidence type="ECO:0000256" key="7">
    <source>
        <dbReference type="ARBA" id="ARBA00023170"/>
    </source>
</evidence>
<evidence type="ECO:0000256" key="3">
    <source>
        <dbReference type="ARBA" id="ARBA00022692"/>
    </source>
</evidence>